<comment type="catalytic activity">
    <reaction evidence="1">
        <text>(7,8-dihydropterin-6-yl)methyl diphosphate + 4-aminobenzoate = 7,8-dihydropteroate + diphosphate</text>
        <dbReference type="Rhea" id="RHEA:19949"/>
        <dbReference type="ChEBI" id="CHEBI:17836"/>
        <dbReference type="ChEBI" id="CHEBI:17839"/>
        <dbReference type="ChEBI" id="CHEBI:33019"/>
        <dbReference type="ChEBI" id="CHEBI:72950"/>
        <dbReference type="EC" id="2.5.1.15"/>
    </reaction>
</comment>
<evidence type="ECO:0000259" key="13">
    <source>
        <dbReference type="PROSITE" id="PS50972"/>
    </source>
</evidence>
<reference evidence="14 15" key="1">
    <citation type="submission" date="2011-05" db="EMBL/GenBank/DDBJ databases">
        <authorList>
            <person name="Durkin A.S."/>
            <person name="McCorrison J."/>
            <person name="Torralba M."/>
            <person name="Gillis M."/>
            <person name="Methe B."/>
            <person name="Sutton G."/>
            <person name="Nelson K.E."/>
        </authorList>
    </citation>
    <scope>NUCLEOTIDE SEQUENCE [LARGE SCALE GENOMIC DNA]</scope>
    <source>
        <strain evidence="14 15">ATCC 51100</strain>
    </source>
</reference>
<dbReference type="GO" id="GO:0004156">
    <property type="term" value="F:dihydropteroate synthase activity"/>
    <property type="evidence" value="ECO:0007669"/>
    <property type="project" value="UniProtKB-EC"/>
</dbReference>
<evidence type="ECO:0000256" key="12">
    <source>
        <dbReference type="RuleBase" id="RU361205"/>
    </source>
</evidence>
<dbReference type="SUPFAM" id="SSF51717">
    <property type="entry name" value="Dihydropteroate synthetase-like"/>
    <property type="match status" value="1"/>
</dbReference>
<evidence type="ECO:0000256" key="3">
    <source>
        <dbReference type="ARBA" id="ARBA00004763"/>
    </source>
</evidence>
<keyword evidence="8 12" id="KW-0479">Metal-binding</keyword>
<dbReference type="EMBL" id="AFUE01000009">
    <property type="protein sequence ID" value="EGU66498.1"/>
    <property type="molecule type" value="Genomic_DNA"/>
</dbReference>
<dbReference type="AlphaFoldDB" id="A0AAV3ED43"/>
<dbReference type="Gene3D" id="3.20.20.20">
    <property type="entry name" value="Dihydropteroate synthase-like"/>
    <property type="match status" value="1"/>
</dbReference>
<dbReference type="GO" id="GO:0046872">
    <property type="term" value="F:metal ion binding"/>
    <property type="evidence" value="ECO:0007669"/>
    <property type="project" value="UniProtKB-KW"/>
</dbReference>
<sequence>MGVPFLLKGSSSKGKGNTMNLRQLAPEGKTALCGILNVTPDSFSDGGKYDTVEKALEQAHKMIAQGAHLLDIGGESTRPGSHFVDIEAEIGRVVPVIEALRRETDILISVDTWKASVAEAALAAGANIINDITGLLGDERMAVVAAKTGAPVIAMFNPVMARPQHASSKIFPTFGFGPTFTESELANFEQLDIQALMWAFFEKTLARAEQAGLEREQIMLDPGIGFGLTKRENLLLLQELNSIHRAGFPIFLGVSRKRFLVNILEESGFETNPETEAGFQNRDLASAHLTSIAASQGVEAVRVHDVGAHRMAAEIGDAIRLAQKMEDLNLRQYK</sequence>
<comment type="similarity">
    <text evidence="4 12">Belongs to the DHPS family.</text>
</comment>
<dbReference type="PROSITE" id="PS00792">
    <property type="entry name" value="DHPS_1"/>
    <property type="match status" value="1"/>
</dbReference>
<dbReference type="InterPro" id="IPR006390">
    <property type="entry name" value="DHP_synth_dom"/>
</dbReference>
<protein>
    <recommendedName>
        <fullName evidence="6 12">Dihydropteroate synthase</fullName>
        <shortName evidence="12">DHPS</shortName>
        <ecNumber evidence="5 12">2.5.1.15</ecNumber>
    </recommendedName>
    <alternativeName>
        <fullName evidence="11 12">Dihydropteroate pyrophosphorylase</fullName>
    </alternativeName>
</protein>
<evidence type="ECO:0000256" key="10">
    <source>
        <dbReference type="ARBA" id="ARBA00022909"/>
    </source>
</evidence>
<comment type="caution">
    <text evidence="14">The sequence shown here is derived from an EMBL/GenBank/DDBJ whole genome shotgun (WGS) entry which is preliminary data.</text>
</comment>
<evidence type="ECO:0000313" key="14">
    <source>
        <dbReference type="EMBL" id="EGU66498.1"/>
    </source>
</evidence>
<dbReference type="PROSITE" id="PS50972">
    <property type="entry name" value="PTERIN_BINDING"/>
    <property type="match status" value="1"/>
</dbReference>
<dbReference type="InterPro" id="IPR000489">
    <property type="entry name" value="Pterin-binding_dom"/>
</dbReference>
<dbReference type="InterPro" id="IPR011005">
    <property type="entry name" value="Dihydropteroate_synth-like_sf"/>
</dbReference>
<proteinExistence type="inferred from homology"/>
<name>A0AAV3ED43_STRCR</name>
<dbReference type="NCBIfam" id="TIGR01496">
    <property type="entry name" value="DHPS"/>
    <property type="match status" value="1"/>
</dbReference>
<evidence type="ECO:0000256" key="8">
    <source>
        <dbReference type="ARBA" id="ARBA00022723"/>
    </source>
</evidence>
<evidence type="ECO:0000256" key="7">
    <source>
        <dbReference type="ARBA" id="ARBA00022679"/>
    </source>
</evidence>
<dbReference type="InterPro" id="IPR045031">
    <property type="entry name" value="DHP_synth-like"/>
</dbReference>
<dbReference type="Proteomes" id="UP000004274">
    <property type="component" value="Unassembled WGS sequence"/>
</dbReference>
<evidence type="ECO:0000256" key="11">
    <source>
        <dbReference type="ARBA" id="ARBA00030193"/>
    </source>
</evidence>
<dbReference type="Pfam" id="PF00809">
    <property type="entry name" value="Pterin_bind"/>
    <property type="match status" value="1"/>
</dbReference>
<evidence type="ECO:0000256" key="4">
    <source>
        <dbReference type="ARBA" id="ARBA00009503"/>
    </source>
</evidence>
<evidence type="ECO:0000256" key="6">
    <source>
        <dbReference type="ARBA" id="ARBA00016919"/>
    </source>
</evidence>
<evidence type="ECO:0000256" key="5">
    <source>
        <dbReference type="ARBA" id="ARBA00012458"/>
    </source>
</evidence>
<feature type="domain" description="Pterin-binding" evidence="13">
    <location>
        <begin position="30"/>
        <end position="314"/>
    </location>
</feature>
<dbReference type="CDD" id="cd00739">
    <property type="entry name" value="DHPS"/>
    <property type="match status" value="1"/>
</dbReference>
<evidence type="ECO:0000313" key="15">
    <source>
        <dbReference type="Proteomes" id="UP000004274"/>
    </source>
</evidence>
<dbReference type="GO" id="GO:0046656">
    <property type="term" value="P:folic acid biosynthetic process"/>
    <property type="evidence" value="ECO:0007669"/>
    <property type="project" value="UniProtKB-KW"/>
</dbReference>
<dbReference type="PANTHER" id="PTHR20941:SF1">
    <property type="entry name" value="FOLIC ACID SYNTHESIS PROTEIN FOL1"/>
    <property type="match status" value="1"/>
</dbReference>
<dbReference type="EC" id="2.5.1.15" evidence="5 12"/>
<keyword evidence="10 12" id="KW-0289">Folate biosynthesis</keyword>
<gene>
    <name evidence="14" type="primary">folP</name>
    <name evidence="14" type="ORF">HMPREF9960_0303</name>
</gene>
<dbReference type="PROSITE" id="PS00793">
    <property type="entry name" value="DHPS_2"/>
    <property type="match status" value="1"/>
</dbReference>
<dbReference type="GO" id="GO:0005829">
    <property type="term" value="C:cytosol"/>
    <property type="evidence" value="ECO:0007669"/>
    <property type="project" value="TreeGrafter"/>
</dbReference>
<accession>A0AAV3ED43</accession>
<comment type="pathway">
    <text evidence="3 12">Cofactor biosynthesis; tetrahydrofolate biosynthesis; 7,8-dihydrofolate from 2-amino-4-hydroxy-6-hydroxymethyl-7,8-dihydropteridine diphosphate and 4-aminobenzoate: step 1/2.</text>
</comment>
<comment type="function">
    <text evidence="12">Catalyzes the condensation of para-aminobenzoate (pABA) with 6-hydroxymethyl-7,8-dihydropterin diphosphate (DHPt-PP) to form 7,8-dihydropteroate (H2Pte), the immediate precursor of folate derivatives.</text>
</comment>
<keyword evidence="9 12" id="KW-0460">Magnesium</keyword>
<dbReference type="GO" id="GO:0046654">
    <property type="term" value="P:tetrahydrofolate biosynthetic process"/>
    <property type="evidence" value="ECO:0007669"/>
    <property type="project" value="TreeGrafter"/>
</dbReference>
<keyword evidence="7 12" id="KW-0808">Transferase</keyword>
<comment type="cofactor">
    <cofactor evidence="2 12">
        <name>Mg(2+)</name>
        <dbReference type="ChEBI" id="CHEBI:18420"/>
    </cofactor>
</comment>
<organism evidence="14 15">
    <name type="scientific">Streptococcus cristatus ATCC 51100</name>
    <dbReference type="NCBI Taxonomy" id="889201"/>
    <lineage>
        <taxon>Bacteria</taxon>
        <taxon>Bacillati</taxon>
        <taxon>Bacillota</taxon>
        <taxon>Bacilli</taxon>
        <taxon>Lactobacillales</taxon>
        <taxon>Streptococcaceae</taxon>
        <taxon>Streptococcus</taxon>
    </lineage>
</organism>
<evidence type="ECO:0000256" key="2">
    <source>
        <dbReference type="ARBA" id="ARBA00001946"/>
    </source>
</evidence>
<evidence type="ECO:0000256" key="1">
    <source>
        <dbReference type="ARBA" id="ARBA00000012"/>
    </source>
</evidence>
<dbReference type="PANTHER" id="PTHR20941">
    <property type="entry name" value="FOLATE SYNTHESIS PROTEINS"/>
    <property type="match status" value="1"/>
</dbReference>
<evidence type="ECO:0000256" key="9">
    <source>
        <dbReference type="ARBA" id="ARBA00022842"/>
    </source>
</evidence>